<keyword evidence="2" id="KW-1185">Reference proteome</keyword>
<dbReference type="AlphaFoldDB" id="A0ABD2PIW3"/>
<sequence length="173" mass="19395">MCSGGKVLILLRDVDHAARAENNLFNALHTGSFTDESDLQNFQWEWSQSAKQTPYLLLKSAGNYFAAIADFLLVKLGLAINSDFDQDLRPTTLQLMLPSSFDDSTVSALKSIYFKHGHSVKSFCSDKYSNDKSIFASEVFSWKDYFATLKTKKLGRSPGWAKLTTSSWTILSE</sequence>
<reference evidence="1 2" key="1">
    <citation type="submission" date="2024-11" db="EMBL/GenBank/DDBJ databases">
        <title>Adaptive evolution of stress response genes in parasites aligns with host niche diversity.</title>
        <authorList>
            <person name="Hahn C."/>
            <person name="Resl P."/>
        </authorList>
    </citation>
    <scope>NUCLEOTIDE SEQUENCE [LARGE SCALE GENOMIC DNA]</scope>
    <source>
        <strain evidence="1">EGGRZ-B1_66</strain>
        <tissue evidence="1">Body</tissue>
    </source>
</reference>
<accession>A0ABD2PIW3</accession>
<evidence type="ECO:0000313" key="2">
    <source>
        <dbReference type="Proteomes" id="UP001626550"/>
    </source>
</evidence>
<comment type="caution">
    <text evidence="1">The sequence shown here is derived from an EMBL/GenBank/DDBJ whole genome shotgun (WGS) entry which is preliminary data.</text>
</comment>
<evidence type="ECO:0000313" key="1">
    <source>
        <dbReference type="EMBL" id="KAL3307334.1"/>
    </source>
</evidence>
<dbReference type="EMBL" id="JBJKFK010007617">
    <property type="protein sequence ID" value="KAL3307334.1"/>
    <property type="molecule type" value="Genomic_DNA"/>
</dbReference>
<name>A0ABD2PIW3_9PLAT</name>
<dbReference type="Proteomes" id="UP001626550">
    <property type="component" value="Unassembled WGS sequence"/>
</dbReference>
<gene>
    <name evidence="1" type="ORF">Ciccas_014156</name>
</gene>
<organism evidence="1 2">
    <name type="scientific">Cichlidogyrus casuarinus</name>
    <dbReference type="NCBI Taxonomy" id="1844966"/>
    <lineage>
        <taxon>Eukaryota</taxon>
        <taxon>Metazoa</taxon>
        <taxon>Spiralia</taxon>
        <taxon>Lophotrochozoa</taxon>
        <taxon>Platyhelminthes</taxon>
        <taxon>Monogenea</taxon>
        <taxon>Monopisthocotylea</taxon>
        <taxon>Dactylogyridea</taxon>
        <taxon>Ancyrocephalidae</taxon>
        <taxon>Cichlidogyrus</taxon>
    </lineage>
</organism>
<protein>
    <submittedName>
        <fullName evidence="1">Uncharacterized protein</fullName>
    </submittedName>
</protein>
<proteinExistence type="predicted"/>